<dbReference type="InterPro" id="IPR028259">
    <property type="entry name" value="AP2-like_int_N"/>
</dbReference>
<keyword evidence="4 6" id="KW-0238">DNA-binding</keyword>
<dbReference type="Pfam" id="PF14659">
    <property type="entry name" value="Phage_int_SAM_3"/>
    <property type="match status" value="1"/>
</dbReference>
<name>A0A564VNA0_9FIRM</name>
<feature type="domain" description="Tyr recombinase" evidence="7">
    <location>
        <begin position="160"/>
        <end position="343"/>
    </location>
</feature>
<dbReference type="InterPro" id="IPR010998">
    <property type="entry name" value="Integrase_recombinase_N"/>
</dbReference>
<dbReference type="Pfam" id="PF00589">
    <property type="entry name" value="Phage_integrase"/>
    <property type="match status" value="1"/>
</dbReference>
<protein>
    <submittedName>
        <fullName evidence="9">Prophage phiRv2 integrase</fullName>
    </submittedName>
</protein>
<sequence length="348" mass="40909">MPAYYDEKTKSWYCKFNYIDWNGKRRQKMKRGFSKKIDAKDWEHRFIVALKYDSKTTIGTITETFLQEIAPRRRCTTIRNYNNAIKNYINPYFRDLPLGELSEKHIIEWQNRLLSSNMADTYMHEIDTIFRTVFKFGARRCKLSANPFDGIEKIGRTRAQTMQFWTLDQYRQFIALIDDPVKHMAFQLLYYTGIRLGELMPLTAADADTTTGMLHITKSLQRINRQDVITPPKTGKGTRDIIMPRFLCNELIEYKKRLYGCDDDTRLFTMSKCALYYPMKKYSQLAGVPRIRLHDLRHSHVALLIEYNVSPLVIADRLGHESIEVTLGTYGHLYPNKQQEIADILDNL</sequence>
<dbReference type="InterPro" id="IPR004107">
    <property type="entry name" value="Integrase_SAM-like_N"/>
</dbReference>
<evidence type="ECO:0000256" key="4">
    <source>
        <dbReference type="ARBA" id="ARBA00023125"/>
    </source>
</evidence>
<dbReference type="SUPFAM" id="SSF56349">
    <property type="entry name" value="DNA breaking-rejoining enzymes"/>
    <property type="match status" value="1"/>
</dbReference>
<evidence type="ECO:0000313" key="9">
    <source>
        <dbReference type="EMBL" id="VUX33453.1"/>
    </source>
</evidence>
<dbReference type="PANTHER" id="PTHR30349">
    <property type="entry name" value="PHAGE INTEGRASE-RELATED"/>
    <property type="match status" value="1"/>
</dbReference>
<evidence type="ECO:0000256" key="1">
    <source>
        <dbReference type="ARBA" id="ARBA00003283"/>
    </source>
</evidence>
<dbReference type="GO" id="GO:0006310">
    <property type="term" value="P:DNA recombination"/>
    <property type="evidence" value="ECO:0007669"/>
    <property type="project" value="UniProtKB-KW"/>
</dbReference>
<dbReference type="EMBL" id="CABHNW010000030">
    <property type="protein sequence ID" value="VUX33453.1"/>
    <property type="molecule type" value="Genomic_DNA"/>
</dbReference>
<keyword evidence="5" id="KW-0233">DNA recombination</keyword>
<dbReference type="Gene3D" id="1.10.150.130">
    <property type="match status" value="1"/>
</dbReference>
<dbReference type="GO" id="GO:0003677">
    <property type="term" value="F:DNA binding"/>
    <property type="evidence" value="ECO:0007669"/>
    <property type="project" value="UniProtKB-UniRule"/>
</dbReference>
<proteinExistence type="inferred from homology"/>
<dbReference type="Gene3D" id="1.10.443.10">
    <property type="entry name" value="Intergrase catalytic core"/>
    <property type="match status" value="1"/>
</dbReference>
<dbReference type="InterPro" id="IPR011010">
    <property type="entry name" value="DNA_brk_join_enz"/>
</dbReference>
<organism evidence="9 10">
    <name type="scientific">Blautia luti</name>
    <dbReference type="NCBI Taxonomy" id="89014"/>
    <lineage>
        <taxon>Bacteria</taxon>
        <taxon>Bacillati</taxon>
        <taxon>Bacillota</taxon>
        <taxon>Clostridia</taxon>
        <taxon>Lachnospirales</taxon>
        <taxon>Lachnospiraceae</taxon>
        <taxon>Blautia</taxon>
    </lineage>
</organism>
<evidence type="ECO:0000256" key="5">
    <source>
        <dbReference type="ARBA" id="ARBA00023172"/>
    </source>
</evidence>
<dbReference type="RefSeq" id="WP_144093000.1">
    <property type="nucleotide sequence ID" value="NZ_CABHMX010000009.1"/>
</dbReference>
<comment type="similarity">
    <text evidence="2">Belongs to the 'phage' integrase family.</text>
</comment>
<evidence type="ECO:0000256" key="6">
    <source>
        <dbReference type="PROSITE-ProRule" id="PRU01248"/>
    </source>
</evidence>
<dbReference type="CDD" id="cd01189">
    <property type="entry name" value="INT_ICEBs1_C_like"/>
    <property type="match status" value="1"/>
</dbReference>
<gene>
    <name evidence="9" type="ORF">RSSSTS7063_02591</name>
</gene>
<comment type="function">
    <text evidence="1">Site-specific tyrosine recombinase, which acts by catalyzing the cutting and rejoining of the recombining DNA molecules.</text>
</comment>
<keyword evidence="3" id="KW-0229">DNA integration</keyword>
<dbReference type="InterPro" id="IPR013762">
    <property type="entry name" value="Integrase-like_cat_sf"/>
</dbReference>
<dbReference type="PANTHER" id="PTHR30349:SF64">
    <property type="entry name" value="PROPHAGE INTEGRASE INTD-RELATED"/>
    <property type="match status" value="1"/>
</dbReference>
<keyword evidence="10" id="KW-1185">Reference proteome</keyword>
<dbReference type="Pfam" id="PF14657">
    <property type="entry name" value="Arm-DNA-bind_4"/>
    <property type="match status" value="1"/>
</dbReference>
<evidence type="ECO:0000256" key="3">
    <source>
        <dbReference type="ARBA" id="ARBA00022908"/>
    </source>
</evidence>
<dbReference type="InterPro" id="IPR044068">
    <property type="entry name" value="CB"/>
</dbReference>
<evidence type="ECO:0000259" key="7">
    <source>
        <dbReference type="PROSITE" id="PS51898"/>
    </source>
</evidence>
<evidence type="ECO:0000256" key="2">
    <source>
        <dbReference type="ARBA" id="ARBA00008857"/>
    </source>
</evidence>
<feature type="domain" description="Core-binding (CB)" evidence="8">
    <location>
        <begin position="56"/>
        <end position="134"/>
    </location>
</feature>
<dbReference type="PROSITE" id="PS51900">
    <property type="entry name" value="CB"/>
    <property type="match status" value="1"/>
</dbReference>
<reference evidence="9 10" key="1">
    <citation type="submission" date="2019-07" db="EMBL/GenBank/DDBJ databases">
        <authorList>
            <person name="Hibberd C M."/>
            <person name="Gehrig L. J."/>
            <person name="Chang H.-W."/>
            <person name="Venkatesh S."/>
        </authorList>
    </citation>
    <scope>NUCLEOTIDE SEQUENCE [LARGE SCALE GENOMIC DNA]</scope>
    <source>
        <strain evidence="9">Blautia_luti_SSTS_Bg7063</strain>
    </source>
</reference>
<evidence type="ECO:0000259" key="8">
    <source>
        <dbReference type="PROSITE" id="PS51900"/>
    </source>
</evidence>
<dbReference type="AlphaFoldDB" id="A0A564VNA0"/>
<evidence type="ECO:0000313" key="10">
    <source>
        <dbReference type="Proteomes" id="UP000408482"/>
    </source>
</evidence>
<accession>A0A564VNA0</accession>
<dbReference type="GO" id="GO:0015074">
    <property type="term" value="P:DNA integration"/>
    <property type="evidence" value="ECO:0007669"/>
    <property type="project" value="UniProtKB-KW"/>
</dbReference>
<dbReference type="InterPro" id="IPR002104">
    <property type="entry name" value="Integrase_catalytic"/>
</dbReference>
<dbReference type="Proteomes" id="UP000408482">
    <property type="component" value="Unassembled WGS sequence"/>
</dbReference>
<dbReference type="PROSITE" id="PS51898">
    <property type="entry name" value="TYR_RECOMBINASE"/>
    <property type="match status" value="1"/>
</dbReference>
<dbReference type="InterPro" id="IPR050090">
    <property type="entry name" value="Tyrosine_recombinase_XerCD"/>
</dbReference>